<organism evidence="8 9">
    <name type="scientific">Dactylosporangium cerinum</name>
    <dbReference type="NCBI Taxonomy" id="1434730"/>
    <lineage>
        <taxon>Bacteria</taxon>
        <taxon>Bacillati</taxon>
        <taxon>Actinomycetota</taxon>
        <taxon>Actinomycetes</taxon>
        <taxon>Micromonosporales</taxon>
        <taxon>Micromonosporaceae</taxon>
        <taxon>Dactylosporangium</taxon>
    </lineage>
</organism>
<dbReference type="SMART" id="SM00448">
    <property type="entry name" value="REC"/>
    <property type="match status" value="1"/>
</dbReference>
<dbReference type="PROSITE" id="PS00622">
    <property type="entry name" value="HTH_LUXR_1"/>
    <property type="match status" value="1"/>
</dbReference>
<dbReference type="PRINTS" id="PR00038">
    <property type="entry name" value="HTHLUXR"/>
</dbReference>
<dbReference type="Proteomes" id="UP001595912">
    <property type="component" value="Unassembled WGS sequence"/>
</dbReference>
<evidence type="ECO:0000256" key="3">
    <source>
        <dbReference type="ARBA" id="ARBA00023125"/>
    </source>
</evidence>
<evidence type="ECO:0000256" key="5">
    <source>
        <dbReference type="PROSITE-ProRule" id="PRU00169"/>
    </source>
</evidence>
<dbReference type="PROSITE" id="PS50110">
    <property type="entry name" value="RESPONSE_REGULATORY"/>
    <property type="match status" value="1"/>
</dbReference>
<evidence type="ECO:0000256" key="4">
    <source>
        <dbReference type="ARBA" id="ARBA00023163"/>
    </source>
</evidence>
<evidence type="ECO:0000256" key="2">
    <source>
        <dbReference type="ARBA" id="ARBA00023015"/>
    </source>
</evidence>
<name>A0ABV9W321_9ACTN</name>
<evidence type="ECO:0000313" key="9">
    <source>
        <dbReference type="Proteomes" id="UP001595912"/>
    </source>
</evidence>
<dbReference type="RefSeq" id="WP_380119595.1">
    <property type="nucleotide sequence ID" value="NZ_JBHSIU010000041.1"/>
</dbReference>
<protein>
    <submittedName>
        <fullName evidence="8">Response regulator</fullName>
    </submittedName>
</protein>
<dbReference type="InterPro" id="IPR016032">
    <property type="entry name" value="Sig_transdc_resp-reg_C-effctor"/>
</dbReference>
<dbReference type="Gene3D" id="3.40.50.2300">
    <property type="match status" value="1"/>
</dbReference>
<dbReference type="InterPro" id="IPR000792">
    <property type="entry name" value="Tscrpt_reg_LuxR_C"/>
</dbReference>
<dbReference type="InterPro" id="IPR039420">
    <property type="entry name" value="WalR-like"/>
</dbReference>
<dbReference type="SUPFAM" id="SSF46894">
    <property type="entry name" value="C-terminal effector domain of the bipartite response regulators"/>
    <property type="match status" value="1"/>
</dbReference>
<dbReference type="CDD" id="cd06170">
    <property type="entry name" value="LuxR_C_like"/>
    <property type="match status" value="1"/>
</dbReference>
<accession>A0ABV9W321</accession>
<dbReference type="SUPFAM" id="SSF52172">
    <property type="entry name" value="CheY-like"/>
    <property type="match status" value="1"/>
</dbReference>
<keyword evidence="9" id="KW-1185">Reference proteome</keyword>
<keyword evidence="1 5" id="KW-0597">Phosphoprotein</keyword>
<keyword evidence="2" id="KW-0805">Transcription regulation</keyword>
<gene>
    <name evidence="8" type="ORF">ACFPIJ_29520</name>
</gene>
<dbReference type="PANTHER" id="PTHR43214:SF24">
    <property type="entry name" value="TRANSCRIPTIONAL REGULATORY PROTEIN NARL-RELATED"/>
    <property type="match status" value="1"/>
</dbReference>
<evidence type="ECO:0000259" key="6">
    <source>
        <dbReference type="PROSITE" id="PS50043"/>
    </source>
</evidence>
<feature type="modified residue" description="4-aspartylphosphate" evidence="5">
    <location>
        <position position="55"/>
    </location>
</feature>
<comment type="caution">
    <text evidence="8">The sequence shown here is derived from an EMBL/GenBank/DDBJ whole genome shotgun (WGS) entry which is preliminary data.</text>
</comment>
<evidence type="ECO:0000313" key="8">
    <source>
        <dbReference type="EMBL" id="MFC5001960.1"/>
    </source>
</evidence>
<feature type="domain" description="Response regulatory" evidence="7">
    <location>
        <begin position="4"/>
        <end position="120"/>
    </location>
</feature>
<dbReference type="EMBL" id="JBHSIU010000041">
    <property type="protein sequence ID" value="MFC5001960.1"/>
    <property type="molecule type" value="Genomic_DNA"/>
</dbReference>
<keyword evidence="4" id="KW-0804">Transcription</keyword>
<dbReference type="Pfam" id="PF00196">
    <property type="entry name" value="GerE"/>
    <property type="match status" value="1"/>
</dbReference>
<proteinExistence type="predicted"/>
<feature type="domain" description="HTH luxR-type" evidence="6">
    <location>
        <begin position="145"/>
        <end position="210"/>
    </location>
</feature>
<dbReference type="CDD" id="cd17535">
    <property type="entry name" value="REC_NarL-like"/>
    <property type="match status" value="1"/>
</dbReference>
<reference evidence="9" key="1">
    <citation type="journal article" date="2019" name="Int. J. Syst. Evol. Microbiol.">
        <title>The Global Catalogue of Microorganisms (GCM) 10K type strain sequencing project: providing services to taxonomists for standard genome sequencing and annotation.</title>
        <authorList>
            <consortium name="The Broad Institute Genomics Platform"/>
            <consortium name="The Broad Institute Genome Sequencing Center for Infectious Disease"/>
            <person name="Wu L."/>
            <person name="Ma J."/>
        </authorList>
    </citation>
    <scope>NUCLEOTIDE SEQUENCE [LARGE SCALE GENOMIC DNA]</scope>
    <source>
        <strain evidence="9">CGMCC 4.7152</strain>
    </source>
</reference>
<dbReference type="Pfam" id="PF00072">
    <property type="entry name" value="Response_reg"/>
    <property type="match status" value="1"/>
</dbReference>
<dbReference type="SMART" id="SM00421">
    <property type="entry name" value="HTH_LUXR"/>
    <property type="match status" value="1"/>
</dbReference>
<evidence type="ECO:0000259" key="7">
    <source>
        <dbReference type="PROSITE" id="PS50110"/>
    </source>
</evidence>
<dbReference type="PANTHER" id="PTHR43214">
    <property type="entry name" value="TWO-COMPONENT RESPONSE REGULATOR"/>
    <property type="match status" value="1"/>
</dbReference>
<dbReference type="PROSITE" id="PS50043">
    <property type="entry name" value="HTH_LUXR_2"/>
    <property type="match status" value="1"/>
</dbReference>
<dbReference type="InterPro" id="IPR001789">
    <property type="entry name" value="Sig_transdc_resp-reg_receiver"/>
</dbReference>
<keyword evidence="3" id="KW-0238">DNA-binding</keyword>
<dbReference type="InterPro" id="IPR011006">
    <property type="entry name" value="CheY-like_superfamily"/>
</dbReference>
<dbReference type="InterPro" id="IPR058245">
    <property type="entry name" value="NreC/VraR/RcsB-like_REC"/>
</dbReference>
<sequence length="220" mass="23995">MTIRVVVADDQEVVRAAFSVLLQTQPDIEVVATAADGVEAVGRSREQQPDLVLMDVRMPNLDGIEATRLLCAGDPAPKVIMLTTFDLDEYVYNALAAGASGFLLKDVTAQQLFDAVRVVAAGDAMLAPSITRRLIAQFATPRPAPRRTPAELTGRETDVLQLIAEGLSNQEIAVRLVITEETVKSHVSRLLAKLSLRDRTQAAIYAYETGLVARRQGWKR</sequence>
<evidence type="ECO:0000256" key="1">
    <source>
        <dbReference type="ARBA" id="ARBA00022553"/>
    </source>
</evidence>